<keyword evidence="2" id="KW-1185">Reference proteome</keyword>
<gene>
    <name evidence="1" type="ORF">C6Y53_04710</name>
</gene>
<protein>
    <submittedName>
        <fullName evidence="1">Phytoene synthase</fullName>
    </submittedName>
</protein>
<evidence type="ECO:0000313" key="2">
    <source>
        <dbReference type="Proteomes" id="UP000237655"/>
    </source>
</evidence>
<dbReference type="SUPFAM" id="SSF48576">
    <property type="entry name" value="Terpenoid synthases"/>
    <property type="match status" value="1"/>
</dbReference>
<dbReference type="Gene3D" id="1.10.600.10">
    <property type="entry name" value="Farnesyl Diphosphate Synthase"/>
    <property type="match status" value="1"/>
</dbReference>
<proteinExistence type="predicted"/>
<dbReference type="InterPro" id="IPR002060">
    <property type="entry name" value="Squ/phyt_synthse"/>
</dbReference>
<dbReference type="Pfam" id="PF00494">
    <property type="entry name" value="SQS_PSY"/>
    <property type="match status" value="1"/>
</dbReference>
<sequence>MRPSRRFWTRSAGSSSVTFTPDLNACAALVRRADPDRFLATMAAPVATRRVLFPLWAFNVEVARAPWVTAEPMIAEMRLQWWRDALEEIAAGAGVRRHEVVTPLADALPPGLARALDAAVAARRWDIYRDPFGDAADFEAYLDQTSGTLLWAAARGLGDADETVVRDFAYAAGVAGWLRAIPALEARGRIPLLDGTPDGVRALAAQASDRLARARAARARVSPEAAPALLSGWQAGDILRQAEREPERVARGALGLSEARRRLSLMLRAASGRW</sequence>
<dbReference type="AlphaFoldDB" id="A0A2S0MMG1"/>
<dbReference type="EMBL" id="CP027665">
    <property type="protein sequence ID" value="AVO37075.1"/>
    <property type="molecule type" value="Genomic_DNA"/>
</dbReference>
<dbReference type="Proteomes" id="UP000237655">
    <property type="component" value="Chromosome"/>
</dbReference>
<organism evidence="1 2">
    <name type="scientific">Pukyongiella litopenaei</name>
    <dbReference type="NCBI Taxonomy" id="2605946"/>
    <lineage>
        <taxon>Bacteria</taxon>
        <taxon>Pseudomonadati</taxon>
        <taxon>Pseudomonadota</taxon>
        <taxon>Alphaproteobacteria</taxon>
        <taxon>Rhodobacterales</taxon>
        <taxon>Paracoccaceae</taxon>
        <taxon>Pukyongiella</taxon>
    </lineage>
</organism>
<dbReference type="InterPro" id="IPR008949">
    <property type="entry name" value="Isoprenoid_synthase_dom_sf"/>
</dbReference>
<name>A0A2S0MMG1_9RHOB</name>
<evidence type="ECO:0000313" key="1">
    <source>
        <dbReference type="EMBL" id="AVO37075.1"/>
    </source>
</evidence>
<dbReference type="KEGG" id="thas:C6Y53_04710"/>
<accession>A0A2S0MMG1</accession>
<reference evidence="2" key="1">
    <citation type="submission" date="2018-03" db="EMBL/GenBank/DDBJ databases">
        <title>Genomic analysis of the strain SH-1 isolated from shrimp intestine.</title>
        <authorList>
            <person name="Kim Y.-S."/>
            <person name="Kim S.-E."/>
            <person name="Kim K.-H."/>
        </authorList>
    </citation>
    <scope>NUCLEOTIDE SEQUENCE [LARGE SCALE GENOMIC DNA]</scope>
    <source>
        <strain evidence="2">SH-1</strain>
    </source>
</reference>